<dbReference type="OMA" id="QVTNIME"/>
<dbReference type="OrthoDB" id="10385212at2759"/>
<dbReference type="Gramene" id="Mp8g07560.2">
    <property type="protein sequence ID" value="Mp8g07560.2.cds"/>
    <property type="gene ID" value="Mp8g07560"/>
</dbReference>
<proteinExistence type="predicted"/>
<evidence type="ECO:0000313" key="3">
    <source>
        <dbReference type="Proteomes" id="UP000244005"/>
    </source>
</evidence>
<evidence type="ECO:0000256" key="1">
    <source>
        <dbReference type="SAM" id="MobiDB-lite"/>
    </source>
</evidence>
<organism evidence="2 3">
    <name type="scientific">Marchantia polymorpha</name>
    <name type="common">Common liverwort</name>
    <name type="synonym">Marchantia aquatica</name>
    <dbReference type="NCBI Taxonomy" id="3197"/>
    <lineage>
        <taxon>Eukaryota</taxon>
        <taxon>Viridiplantae</taxon>
        <taxon>Streptophyta</taxon>
        <taxon>Embryophyta</taxon>
        <taxon>Marchantiophyta</taxon>
        <taxon>Marchantiopsida</taxon>
        <taxon>Marchantiidae</taxon>
        <taxon>Marchantiales</taxon>
        <taxon>Marchantiaceae</taxon>
        <taxon>Marchantia</taxon>
    </lineage>
</organism>
<protein>
    <submittedName>
        <fullName evidence="2">Uncharacterized protein</fullName>
    </submittedName>
</protein>
<dbReference type="EMBL" id="KZ772685">
    <property type="protein sequence ID" value="PTQ45801.1"/>
    <property type="molecule type" value="Genomic_DNA"/>
</dbReference>
<sequence>MDDLQQQSELPLSESTTVPSHTTAHEASNSQTKDQDILRARLQVIKDKHFDIMNTLHESLTARLTQLQRLMNYRDLLDSMSPYLLVPWTEMPQEFDLKMMEEFEENIASILSLEKF</sequence>
<evidence type="ECO:0000313" key="2">
    <source>
        <dbReference type="EMBL" id="PTQ45801.1"/>
    </source>
</evidence>
<feature type="compositionally biased region" description="Polar residues" evidence="1">
    <location>
        <begin position="1"/>
        <end position="32"/>
    </location>
</feature>
<dbReference type="EMBL" id="KZ772685">
    <property type="protein sequence ID" value="PTQ45800.1"/>
    <property type="molecule type" value="Genomic_DNA"/>
</dbReference>
<dbReference type="Proteomes" id="UP000244005">
    <property type="component" value="Unassembled WGS sequence"/>
</dbReference>
<name>A0A2R6XI71_MARPO</name>
<accession>A0A2R6XI71</accession>
<gene>
    <name evidence="2" type="ORF">MARPO_0013s0037</name>
</gene>
<feature type="region of interest" description="Disordered" evidence="1">
    <location>
        <begin position="1"/>
        <end position="35"/>
    </location>
</feature>
<keyword evidence="3" id="KW-1185">Reference proteome</keyword>
<dbReference type="AlphaFoldDB" id="A0A2R6XI71"/>
<reference evidence="3" key="1">
    <citation type="journal article" date="2017" name="Cell">
        <title>Insights into land plant evolution garnered from the Marchantia polymorpha genome.</title>
        <authorList>
            <person name="Bowman J.L."/>
            <person name="Kohchi T."/>
            <person name="Yamato K.T."/>
            <person name="Jenkins J."/>
            <person name="Shu S."/>
            <person name="Ishizaki K."/>
            <person name="Yamaoka S."/>
            <person name="Nishihama R."/>
            <person name="Nakamura Y."/>
            <person name="Berger F."/>
            <person name="Adam C."/>
            <person name="Aki S.S."/>
            <person name="Althoff F."/>
            <person name="Araki T."/>
            <person name="Arteaga-Vazquez M.A."/>
            <person name="Balasubrmanian S."/>
            <person name="Barry K."/>
            <person name="Bauer D."/>
            <person name="Boehm C.R."/>
            <person name="Briginshaw L."/>
            <person name="Caballero-Perez J."/>
            <person name="Catarino B."/>
            <person name="Chen F."/>
            <person name="Chiyoda S."/>
            <person name="Chovatia M."/>
            <person name="Davies K.M."/>
            <person name="Delmans M."/>
            <person name="Demura T."/>
            <person name="Dierschke T."/>
            <person name="Dolan L."/>
            <person name="Dorantes-Acosta A.E."/>
            <person name="Eklund D.M."/>
            <person name="Florent S.N."/>
            <person name="Flores-Sandoval E."/>
            <person name="Fujiyama A."/>
            <person name="Fukuzawa H."/>
            <person name="Galik B."/>
            <person name="Grimanelli D."/>
            <person name="Grimwood J."/>
            <person name="Grossniklaus U."/>
            <person name="Hamada T."/>
            <person name="Haseloff J."/>
            <person name="Hetherington A.J."/>
            <person name="Higo A."/>
            <person name="Hirakawa Y."/>
            <person name="Hundley H.N."/>
            <person name="Ikeda Y."/>
            <person name="Inoue K."/>
            <person name="Inoue S.I."/>
            <person name="Ishida S."/>
            <person name="Jia Q."/>
            <person name="Kakita M."/>
            <person name="Kanazawa T."/>
            <person name="Kawai Y."/>
            <person name="Kawashima T."/>
            <person name="Kennedy M."/>
            <person name="Kinose K."/>
            <person name="Kinoshita T."/>
            <person name="Kohara Y."/>
            <person name="Koide E."/>
            <person name="Komatsu K."/>
            <person name="Kopischke S."/>
            <person name="Kubo M."/>
            <person name="Kyozuka J."/>
            <person name="Lagercrantz U."/>
            <person name="Lin S.S."/>
            <person name="Lindquist E."/>
            <person name="Lipzen A.M."/>
            <person name="Lu C.W."/>
            <person name="De Luna E."/>
            <person name="Martienssen R.A."/>
            <person name="Minamino N."/>
            <person name="Mizutani M."/>
            <person name="Mizutani M."/>
            <person name="Mochizuki N."/>
            <person name="Monte I."/>
            <person name="Mosher R."/>
            <person name="Nagasaki H."/>
            <person name="Nakagami H."/>
            <person name="Naramoto S."/>
            <person name="Nishitani K."/>
            <person name="Ohtani M."/>
            <person name="Okamoto T."/>
            <person name="Okumura M."/>
            <person name="Phillips J."/>
            <person name="Pollak B."/>
            <person name="Reinders A."/>
            <person name="Rovekamp M."/>
            <person name="Sano R."/>
            <person name="Sawa S."/>
            <person name="Schmid M.W."/>
            <person name="Shirakawa M."/>
            <person name="Solano R."/>
            <person name="Spunde A."/>
            <person name="Suetsugu N."/>
            <person name="Sugano S."/>
            <person name="Sugiyama A."/>
            <person name="Sun R."/>
            <person name="Suzuki Y."/>
            <person name="Takenaka M."/>
            <person name="Takezawa D."/>
            <person name="Tomogane H."/>
            <person name="Tsuzuki M."/>
            <person name="Ueda T."/>
            <person name="Umeda M."/>
            <person name="Ward J.M."/>
            <person name="Watanabe Y."/>
            <person name="Yazaki K."/>
            <person name="Yokoyama R."/>
            <person name="Yoshitake Y."/>
            <person name="Yotsui I."/>
            <person name="Zachgo S."/>
            <person name="Schmutz J."/>
        </authorList>
    </citation>
    <scope>NUCLEOTIDE SEQUENCE [LARGE SCALE GENOMIC DNA]</scope>
    <source>
        <strain evidence="3">Tak-1</strain>
    </source>
</reference>
<reference evidence="2" key="2">
    <citation type="submission" date="2017-12" db="EMBL/GenBank/DDBJ databases">
        <title>WGS assembly of Marchantia polymorpha.</title>
        <authorList>
            <person name="Bowman J.L."/>
            <person name="Kohchi T."/>
            <person name="Yamato K.T."/>
            <person name="Jenkins J."/>
            <person name="Shu S."/>
            <person name="Ishizaki K."/>
            <person name="Yamaoka S."/>
            <person name="Nishihama R."/>
            <person name="Nakamura Y."/>
            <person name="Berger F."/>
            <person name="Adam C."/>
            <person name="Aki S.S."/>
            <person name="Althoff F."/>
            <person name="Araki T."/>
            <person name="Arteaga-Vazquez M.A."/>
            <person name="Balasubrmanian S."/>
            <person name="Bauer D."/>
            <person name="Boehm C.R."/>
            <person name="Briginshaw L."/>
            <person name="Caballero-Perez J."/>
            <person name="Catarino B."/>
            <person name="Chen F."/>
            <person name="Chiyoda S."/>
            <person name="Chovatia M."/>
            <person name="Davies K.M."/>
            <person name="Delmans M."/>
            <person name="Demura T."/>
            <person name="Dierschke T."/>
            <person name="Dolan L."/>
            <person name="Dorantes-Acosta A.E."/>
            <person name="Eklund D.M."/>
            <person name="Florent S.N."/>
            <person name="Flores-Sandoval E."/>
            <person name="Fujiyama A."/>
            <person name="Fukuzawa H."/>
            <person name="Galik B."/>
            <person name="Grimanelli D."/>
            <person name="Grimwood J."/>
            <person name="Grossniklaus U."/>
            <person name="Hamada T."/>
            <person name="Haseloff J."/>
            <person name="Hetherington A.J."/>
            <person name="Higo A."/>
            <person name="Hirakawa Y."/>
            <person name="Hundley H.N."/>
            <person name="Ikeda Y."/>
            <person name="Inoue K."/>
            <person name="Inoue S."/>
            <person name="Ishida S."/>
            <person name="Jia Q."/>
            <person name="Kakita M."/>
            <person name="Kanazawa T."/>
            <person name="Kawai Y."/>
            <person name="Kawashima T."/>
            <person name="Kennedy M."/>
            <person name="Kinose K."/>
            <person name="Kinoshita T."/>
            <person name="Kohara Y."/>
            <person name="Koide E."/>
            <person name="Komatsu K."/>
            <person name="Kopischke S."/>
            <person name="Kubo M."/>
            <person name="Kyozuka J."/>
            <person name="Lagercrantz U."/>
            <person name="Lin S.S."/>
            <person name="Lindquist E."/>
            <person name="Lipzen A.M."/>
            <person name="Lu C."/>
            <person name="Luna E.D."/>
            <person name="Martienssen R.A."/>
            <person name="Minamino N."/>
            <person name="Mizutani M."/>
            <person name="Mizutani M."/>
            <person name="Mochizuki N."/>
            <person name="Monte I."/>
            <person name="Mosher R."/>
            <person name="Nagasaki H."/>
            <person name="Nakagami H."/>
            <person name="Naramoto S."/>
            <person name="Nishitani K."/>
            <person name="Ohtani M."/>
            <person name="Okamoto T."/>
            <person name="Okumura M."/>
            <person name="Phillips J."/>
            <person name="Pollak B."/>
            <person name="Reinders A."/>
            <person name="Roevekamp M."/>
            <person name="Sano R."/>
            <person name="Sawa S."/>
            <person name="Schmid M.W."/>
            <person name="Shirakawa M."/>
            <person name="Solano R."/>
            <person name="Spunde A."/>
            <person name="Suetsugu N."/>
            <person name="Sugano S."/>
            <person name="Sugiyama A."/>
            <person name="Sun R."/>
            <person name="Suzuki Y."/>
            <person name="Takenaka M."/>
            <person name="Takezawa D."/>
            <person name="Tomogane H."/>
            <person name="Tsuzuki M."/>
            <person name="Ueda T."/>
            <person name="Umeda M."/>
            <person name="Ward J.M."/>
            <person name="Watanabe Y."/>
            <person name="Yazaki K."/>
            <person name="Yokoyama R."/>
            <person name="Yoshitake Y."/>
            <person name="Yotsui I."/>
            <person name="Zachgo S."/>
            <person name="Schmutz J."/>
        </authorList>
    </citation>
    <scope>NUCLEOTIDE SEQUENCE [LARGE SCALE GENOMIC DNA]</scope>
    <source>
        <strain evidence="2">Tak-1</strain>
    </source>
</reference>
<dbReference type="Gramene" id="Mp8g07560.1">
    <property type="protein sequence ID" value="Mp8g07560.1.cds"/>
    <property type="gene ID" value="Mp8g07560"/>
</dbReference>